<dbReference type="Proteomes" id="UP000295416">
    <property type="component" value="Unassembled WGS sequence"/>
</dbReference>
<feature type="transmembrane region" description="Helical" evidence="1">
    <location>
        <begin position="6"/>
        <end position="24"/>
    </location>
</feature>
<accession>A0A4R2NIF0</accession>
<evidence type="ECO:0000256" key="1">
    <source>
        <dbReference type="SAM" id="Phobius"/>
    </source>
</evidence>
<organism evidence="2 3">
    <name type="scientific">Scopulibacillus darangshiensis</name>
    <dbReference type="NCBI Taxonomy" id="442528"/>
    <lineage>
        <taxon>Bacteria</taxon>
        <taxon>Bacillati</taxon>
        <taxon>Bacillota</taxon>
        <taxon>Bacilli</taxon>
        <taxon>Bacillales</taxon>
        <taxon>Sporolactobacillaceae</taxon>
        <taxon>Scopulibacillus</taxon>
    </lineage>
</organism>
<reference evidence="2 3" key="1">
    <citation type="submission" date="2019-03" db="EMBL/GenBank/DDBJ databases">
        <title>Genomic Encyclopedia of Type Strains, Phase IV (KMG-IV): sequencing the most valuable type-strain genomes for metagenomic binning, comparative biology and taxonomic classification.</title>
        <authorList>
            <person name="Goeker M."/>
        </authorList>
    </citation>
    <scope>NUCLEOTIDE SEQUENCE [LARGE SCALE GENOMIC DNA]</scope>
    <source>
        <strain evidence="2 3">DSM 19377</strain>
    </source>
</reference>
<comment type="caution">
    <text evidence="2">The sequence shown here is derived from an EMBL/GenBank/DDBJ whole genome shotgun (WGS) entry which is preliminary data.</text>
</comment>
<proteinExistence type="predicted"/>
<evidence type="ECO:0000313" key="3">
    <source>
        <dbReference type="Proteomes" id="UP000295416"/>
    </source>
</evidence>
<dbReference type="AlphaFoldDB" id="A0A4R2NIF0"/>
<sequence length="182" mass="20436">MLGGYIVTFILLIGVLGVLVVMLLKRPILGRLGGDNNLVDYLGKAKWFHNYWLAGIFLFIMNTALFLITGFILYLLTLFLIPFVHLFVMLLAVIGSILIWLLINKAWRGTRSNRLKMGLIGSSFYFFLTIIFIYKLVTLKPAYPGEDTFMAAIGLIFAIVVAAVAFTACFAFTGFSKKEENM</sequence>
<feature type="transmembrane region" description="Helical" evidence="1">
    <location>
        <begin position="149"/>
        <end position="175"/>
    </location>
</feature>
<dbReference type="EMBL" id="SLXK01000044">
    <property type="protein sequence ID" value="TCP21289.1"/>
    <property type="molecule type" value="Genomic_DNA"/>
</dbReference>
<name>A0A4R2NIF0_9BACL</name>
<feature type="transmembrane region" description="Helical" evidence="1">
    <location>
        <begin position="51"/>
        <end position="77"/>
    </location>
</feature>
<gene>
    <name evidence="2" type="ORF">EV207_14414</name>
</gene>
<keyword evidence="1" id="KW-1133">Transmembrane helix</keyword>
<evidence type="ECO:0000313" key="2">
    <source>
        <dbReference type="EMBL" id="TCP21289.1"/>
    </source>
</evidence>
<feature type="transmembrane region" description="Helical" evidence="1">
    <location>
        <begin position="115"/>
        <end position="137"/>
    </location>
</feature>
<feature type="transmembrane region" description="Helical" evidence="1">
    <location>
        <begin position="83"/>
        <end position="103"/>
    </location>
</feature>
<dbReference type="OrthoDB" id="2629110at2"/>
<protein>
    <submittedName>
        <fullName evidence="2">Uncharacterized protein</fullName>
    </submittedName>
</protein>
<keyword evidence="3" id="KW-1185">Reference proteome</keyword>
<keyword evidence="1" id="KW-0472">Membrane</keyword>
<keyword evidence="1" id="KW-0812">Transmembrane</keyword>